<evidence type="ECO:0000256" key="4">
    <source>
        <dbReference type="ARBA" id="ARBA00016218"/>
    </source>
</evidence>
<dbReference type="InterPro" id="IPR000550">
    <property type="entry name" value="Hppk"/>
</dbReference>
<keyword evidence="5" id="KW-0808">Transferase</keyword>
<sequence>MTHIYYIYVGSTTRSPEEMQEVTKEIRNTYFPNLISSSFFLSPGYGSGTGKVYTNGVYKIETSLDLDALSLLLKTIETIFGRDKKKSNGEVALDLDIVETDNVVVREKELNQYPYKQGKNELDEIIKTNKTSIFSSSCKT</sequence>
<evidence type="ECO:0000256" key="8">
    <source>
        <dbReference type="ARBA" id="ARBA00022840"/>
    </source>
</evidence>
<evidence type="ECO:0000256" key="12">
    <source>
        <dbReference type="ARBA" id="ARBA00033413"/>
    </source>
</evidence>
<dbReference type="PANTHER" id="PTHR43071:SF1">
    <property type="entry name" value="2-AMINO-4-HYDROXY-6-HYDROXYMETHYLDIHYDROPTERIDINE PYROPHOSPHOKINASE"/>
    <property type="match status" value="1"/>
</dbReference>
<evidence type="ECO:0000256" key="11">
    <source>
        <dbReference type="ARBA" id="ARBA00029766"/>
    </source>
</evidence>
<dbReference type="PANTHER" id="PTHR43071">
    <property type="entry name" value="2-AMINO-4-HYDROXY-6-HYDROXYMETHYLDIHYDROPTERIDINE PYROPHOSPHOKINASE"/>
    <property type="match status" value="1"/>
</dbReference>
<reference evidence="14 15" key="1">
    <citation type="submission" date="2014-08" db="EMBL/GenBank/DDBJ databases">
        <title>Porphyromonas canoris strain:OH2762 Genome sequencing.</title>
        <authorList>
            <person name="Wallis C."/>
            <person name="Deusch O."/>
            <person name="O'Flynn C."/>
            <person name="Davis I."/>
            <person name="Jospin G."/>
            <person name="Darling A.E."/>
            <person name="Coil D.A."/>
            <person name="Alexiev A."/>
            <person name="Horsfall A."/>
            <person name="Kirkwood N."/>
            <person name="Harris S."/>
            <person name="Eisen J.A."/>
        </authorList>
    </citation>
    <scope>NUCLEOTIDE SEQUENCE [LARGE SCALE GENOMIC DNA]</scope>
    <source>
        <strain evidence="15">COT-108 OH2762</strain>
    </source>
</reference>
<accession>A0ABR4XKR8</accession>
<comment type="similarity">
    <text evidence="2">Belongs to the HPPK family.</text>
</comment>
<evidence type="ECO:0000313" key="15">
    <source>
        <dbReference type="Proteomes" id="UP000030101"/>
    </source>
</evidence>
<dbReference type="RefSeq" id="WP_036790803.1">
    <property type="nucleotide sequence ID" value="NZ_JQZV01000013.1"/>
</dbReference>
<organism evidence="14 15">
    <name type="scientific">Porphyromonas canoris</name>
    <dbReference type="NCBI Taxonomy" id="36875"/>
    <lineage>
        <taxon>Bacteria</taxon>
        <taxon>Pseudomonadati</taxon>
        <taxon>Bacteroidota</taxon>
        <taxon>Bacteroidia</taxon>
        <taxon>Bacteroidales</taxon>
        <taxon>Porphyromonadaceae</taxon>
        <taxon>Porphyromonas</taxon>
    </lineage>
</organism>
<keyword evidence="8" id="KW-0067">ATP-binding</keyword>
<keyword evidence="9" id="KW-0289">Folate biosynthesis</keyword>
<evidence type="ECO:0000256" key="6">
    <source>
        <dbReference type="ARBA" id="ARBA00022741"/>
    </source>
</evidence>
<evidence type="ECO:0000256" key="5">
    <source>
        <dbReference type="ARBA" id="ARBA00022679"/>
    </source>
</evidence>
<feature type="domain" description="7,8-dihydro-6-hydroxymethylpterin-pyrophosphokinase" evidence="13">
    <location>
        <begin position="6"/>
        <end position="106"/>
    </location>
</feature>
<dbReference type="InterPro" id="IPR035907">
    <property type="entry name" value="Hppk_sf"/>
</dbReference>
<dbReference type="SUPFAM" id="SSF55083">
    <property type="entry name" value="6-hydroxymethyl-7,8-dihydropterin pyrophosphokinase, HPPK"/>
    <property type="match status" value="1"/>
</dbReference>
<proteinExistence type="inferred from homology"/>
<evidence type="ECO:0000256" key="2">
    <source>
        <dbReference type="ARBA" id="ARBA00005810"/>
    </source>
</evidence>
<evidence type="ECO:0000256" key="9">
    <source>
        <dbReference type="ARBA" id="ARBA00022909"/>
    </source>
</evidence>
<evidence type="ECO:0000259" key="13">
    <source>
        <dbReference type="Pfam" id="PF01288"/>
    </source>
</evidence>
<evidence type="ECO:0000256" key="7">
    <source>
        <dbReference type="ARBA" id="ARBA00022777"/>
    </source>
</evidence>
<keyword evidence="7" id="KW-0418">Kinase</keyword>
<comment type="function">
    <text evidence="10">Catalyzes the transfer of pyrophosphate from adenosine triphosphate (ATP) to 6-hydroxymethyl-7,8-dihydropterin, an enzymatic step in folate biosynthesis pathway.</text>
</comment>
<name>A0ABR4XKR8_9PORP</name>
<gene>
    <name evidence="14" type="ORF">HQ43_05625</name>
</gene>
<evidence type="ECO:0000313" key="14">
    <source>
        <dbReference type="EMBL" id="KGN91595.1"/>
    </source>
</evidence>
<comment type="caution">
    <text evidence="14">The sequence shown here is derived from an EMBL/GenBank/DDBJ whole genome shotgun (WGS) entry which is preliminary data.</text>
</comment>
<dbReference type="Pfam" id="PF01288">
    <property type="entry name" value="HPPK"/>
    <property type="match status" value="1"/>
</dbReference>
<dbReference type="EC" id="2.7.6.3" evidence="3"/>
<evidence type="ECO:0000256" key="1">
    <source>
        <dbReference type="ARBA" id="ARBA00005051"/>
    </source>
</evidence>
<keyword evidence="15" id="KW-1185">Reference proteome</keyword>
<evidence type="ECO:0000256" key="10">
    <source>
        <dbReference type="ARBA" id="ARBA00029409"/>
    </source>
</evidence>
<dbReference type="Gene3D" id="3.30.70.560">
    <property type="entry name" value="7,8-Dihydro-6-hydroxymethylpterin-pyrophosphokinase HPPK"/>
    <property type="match status" value="1"/>
</dbReference>
<comment type="pathway">
    <text evidence="1">Cofactor biosynthesis; tetrahydrofolate biosynthesis; 2-amino-4-hydroxy-6-hydroxymethyl-7,8-dihydropteridine diphosphate from 7,8-dihydroneopterin triphosphate: step 4/4.</text>
</comment>
<protein>
    <recommendedName>
        <fullName evidence="4">2-amino-4-hydroxy-6-hydroxymethyldihydropteridine pyrophosphokinase</fullName>
        <ecNumber evidence="3">2.7.6.3</ecNumber>
    </recommendedName>
    <alternativeName>
        <fullName evidence="11">6-hydroxymethyl-7,8-dihydropterin pyrophosphokinase</fullName>
    </alternativeName>
    <alternativeName>
        <fullName evidence="12">7,8-dihydro-6-hydroxymethylpterin-pyrophosphokinase</fullName>
    </alternativeName>
</protein>
<dbReference type="Proteomes" id="UP000030101">
    <property type="component" value="Unassembled WGS sequence"/>
</dbReference>
<evidence type="ECO:0000256" key="3">
    <source>
        <dbReference type="ARBA" id="ARBA00013253"/>
    </source>
</evidence>
<dbReference type="EMBL" id="JQZV01000013">
    <property type="protein sequence ID" value="KGN91595.1"/>
    <property type="molecule type" value="Genomic_DNA"/>
</dbReference>
<keyword evidence="6" id="KW-0547">Nucleotide-binding</keyword>